<comment type="subcellular location">
    <subcellularLocation>
        <location evidence="1">Cell membrane</location>
        <topology evidence="1">Multi-pass membrane protein</topology>
    </subcellularLocation>
</comment>
<dbReference type="PANTHER" id="PTHR43373:SF1">
    <property type="entry name" value="NA(+)_H(+) ANTIPORTER SUBUNIT A"/>
    <property type="match status" value="1"/>
</dbReference>
<feature type="transmembrane region" description="Helical" evidence="10">
    <location>
        <begin position="389"/>
        <end position="411"/>
    </location>
</feature>
<evidence type="ECO:0000256" key="8">
    <source>
        <dbReference type="ARBA" id="ARBA00023136"/>
    </source>
</evidence>
<evidence type="ECO:0000259" key="12">
    <source>
        <dbReference type="Pfam" id="PF00662"/>
    </source>
</evidence>
<feature type="transmembrane region" description="Helical" evidence="10">
    <location>
        <begin position="593"/>
        <end position="614"/>
    </location>
</feature>
<evidence type="ECO:0000313" key="15">
    <source>
        <dbReference type="EMBL" id="TSD15643.1"/>
    </source>
</evidence>
<dbReference type="PRINTS" id="PR01434">
    <property type="entry name" value="NADHDHGNASE5"/>
</dbReference>
<feature type="transmembrane region" description="Helical" evidence="10">
    <location>
        <begin position="653"/>
        <end position="673"/>
    </location>
</feature>
<proteinExistence type="predicted"/>
<keyword evidence="6 10" id="KW-1133">Transmembrane helix</keyword>
<dbReference type="Pfam" id="PF00361">
    <property type="entry name" value="Proton_antipo_M"/>
    <property type="match status" value="1"/>
</dbReference>
<feature type="transmembrane region" description="Helical" evidence="10">
    <location>
        <begin position="787"/>
        <end position="805"/>
    </location>
</feature>
<evidence type="ECO:0000256" key="6">
    <source>
        <dbReference type="ARBA" id="ARBA00022989"/>
    </source>
</evidence>
<feature type="region of interest" description="Disordered" evidence="9">
    <location>
        <begin position="808"/>
        <end position="857"/>
    </location>
</feature>
<dbReference type="InterPro" id="IPR001516">
    <property type="entry name" value="Proton_antipo_N"/>
</dbReference>
<dbReference type="InterPro" id="IPR050616">
    <property type="entry name" value="CPA3_Na-H_Antiporter_A"/>
</dbReference>
<keyword evidence="3" id="KW-0050">Antiport</keyword>
<feature type="domain" description="NADH:quinone oxidoreductase/Mrp antiporter transmembrane" evidence="11">
    <location>
        <begin position="126"/>
        <end position="421"/>
    </location>
</feature>
<feature type="transmembrane region" description="Helical" evidence="10">
    <location>
        <begin position="288"/>
        <end position="309"/>
    </location>
</feature>
<dbReference type="Proteomes" id="UP000319894">
    <property type="component" value="Unassembled WGS sequence"/>
</dbReference>
<evidence type="ECO:0000259" key="14">
    <source>
        <dbReference type="Pfam" id="PF20501"/>
    </source>
</evidence>
<evidence type="ECO:0000256" key="4">
    <source>
        <dbReference type="ARBA" id="ARBA00022475"/>
    </source>
</evidence>
<dbReference type="RefSeq" id="WP_144260117.1">
    <property type="nucleotide sequence ID" value="NZ_QMDX01000001.1"/>
</dbReference>
<dbReference type="Pfam" id="PF13244">
    <property type="entry name" value="MbhD"/>
    <property type="match status" value="1"/>
</dbReference>
<evidence type="ECO:0000256" key="7">
    <source>
        <dbReference type="ARBA" id="ARBA00023065"/>
    </source>
</evidence>
<feature type="transmembrane region" description="Helical" evidence="10">
    <location>
        <begin position="316"/>
        <end position="335"/>
    </location>
</feature>
<feature type="transmembrane region" description="Helical" evidence="10">
    <location>
        <begin position="6"/>
        <end position="26"/>
    </location>
</feature>
<feature type="transmembrane region" description="Helical" evidence="10">
    <location>
        <begin position="473"/>
        <end position="492"/>
    </location>
</feature>
<dbReference type="GO" id="GO:0006811">
    <property type="term" value="P:monoatomic ion transport"/>
    <property type="evidence" value="ECO:0007669"/>
    <property type="project" value="UniProtKB-KW"/>
</dbReference>
<name>A0A554NE34_9EURY</name>
<comment type="caution">
    <text evidence="15">The sequence shown here is derived from an EMBL/GenBank/DDBJ whole genome shotgun (WGS) entry which is preliminary data.</text>
</comment>
<feature type="transmembrane region" description="Helical" evidence="10">
    <location>
        <begin position="33"/>
        <end position="52"/>
    </location>
</feature>
<evidence type="ECO:0000259" key="11">
    <source>
        <dbReference type="Pfam" id="PF00361"/>
    </source>
</evidence>
<sequence length="857" mass="88908">MQPDAAVLVAALALPFVAVPFVPALFRVVGQRVAFFAAAVAAGSFGLLATQYGAHGAVQLPWIPSLGVSLTLYVDGLALLIGFLASGVGVLVFTYSYGYMAHEHGHVKYYATLLAFMGSMLGVAFAADLLALFVFWELTSVTSFLLIGHHQREDASQYAARKSMLITVAGGLFMLAGFLVLAFASGDTAAGRTFVLIGTENSLIANGEAVREALRAAGLFVPALALVAVGAITKSAQAPFHVWLPNAMEAPTPVSAFLHSATMVKAGVYLVGRFRPLFAPELPSVPEWTLLLATLGLVSMTITAILAVGATDIKELLAYSTASHLGLIIAGYGLAGPAAVELGAETGAFHIFNHAVFKATLFLVAGIIAHEAHTRKLEELGGLAGDLPIVAGITGIAALGMAGVPPFNGFWSKELLFETTYFVAVEHGGLYWLYPAIAVFGSVFTFLYSIRFLMLFFGDRPSGLADDIHRPPLAMLAPPALLAAIALATGIVPQLGIDAVVQSAFEASLPVAAEAHSLTLSIPKLFSFTPYLGMSLLTVGLGAVAYPFYGRLHAGVRWARAVDYTSPNWYYDGLTEGANGVSRRLAVGLHGGAFRTYVAPLLLGTAVLALAGYAAAGSISVDGVGAVPPVPLIVVLGVAVVGAGAVARAPSHIAGVLTLSVLGFMVAIVFILANAPDLALTQLVIETLVLVLFLLVLDRLPAYYGEIRSRARGIADAALASLVGFTVFATVLVATSASPEEPIFQYFLARAGVPAEHGPFFSDFGGGSNVVNVILVDFRAFDTLGEIAVVAMAALSVLTLVGMRAQTETEMAERPESDSADDPAATPATDGGRGPPPASADDPAPSDGTDGSGGVDR</sequence>
<feature type="transmembrane region" description="Helical" evidence="10">
    <location>
        <begin position="717"/>
        <end position="737"/>
    </location>
</feature>
<feature type="transmembrane region" description="Helical" evidence="10">
    <location>
        <begin position="213"/>
        <end position="233"/>
    </location>
</feature>
<evidence type="ECO:0000313" key="16">
    <source>
        <dbReference type="Proteomes" id="UP000319894"/>
    </source>
</evidence>
<dbReference type="GO" id="GO:0015297">
    <property type="term" value="F:antiporter activity"/>
    <property type="evidence" value="ECO:0007669"/>
    <property type="project" value="UniProtKB-KW"/>
</dbReference>
<evidence type="ECO:0000256" key="5">
    <source>
        <dbReference type="ARBA" id="ARBA00022692"/>
    </source>
</evidence>
<evidence type="ECO:0000256" key="3">
    <source>
        <dbReference type="ARBA" id="ARBA00022449"/>
    </source>
</evidence>
<protein>
    <submittedName>
        <fullName evidence="15">Na+/H+ antiporter subunit A</fullName>
    </submittedName>
</protein>
<dbReference type="OrthoDB" id="198789at2157"/>
<dbReference type="Pfam" id="PF00662">
    <property type="entry name" value="Proton_antipo_N"/>
    <property type="match status" value="1"/>
</dbReference>
<dbReference type="InterPro" id="IPR025383">
    <property type="entry name" value="MrpA_C/MbhD"/>
</dbReference>
<keyword evidence="8 10" id="KW-0472">Membrane</keyword>
<dbReference type="Pfam" id="PF20501">
    <property type="entry name" value="MbhE"/>
    <property type="match status" value="1"/>
</dbReference>
<feature type="transmembrane region" description="Helical" evidence="10">
    <location>
        <begin position="528"/>
        <end position="549"/>
    </location>
</feature>
<reference evidence="15 16" key="1">
    <citation type="submission" date="2018-06" db="EMBL/GenBank/DDBJ databases">
        <title>Natronomonas sp. F16-60 a new haloarchaeon isolated from a solar saltern of Isla Cristina, Huelva, Spain.</title>
        <authorList>
            <person name="Duran-Viseras A."/>
            <person name="Sanchez-Porro C."/>
            <person name="Ventosa A."/>
        </authorList>
    </citation>
    <scope>NUCLEOTIDE SEQUENCE [LARGE SCALE GENOMIC DNA]</scope>
    <source>
        <strain evidence="15 16">F16-60</strain>
    </source>
</reference>
<feature type="transmembrane region" description="Helical" evidence="10">
    <location>
        <begin position="109"/>
        <end position="136"/>
    </location>
</feature>
<dbReference type="InParanoid" id="A0A554NE34"/>
<keyword evidence="2" id="KW-0813">Transport</keyword>
<feature type="transmembrane region" description="Helical" evidence="10">
    <location>
        <begin position="347"/>
        <end position="368"/>
    </location>
</feature>
<feature type="transmembrane region" description="Helical" evidence="10">
    <location>
        <begin position="72"/>
        <end position="97"/>
    </location>
</feature>
<dbReference type="EMBL" id="QMDX01000001">
    <property type="protein sequence ID" value="TSD15643.1"/>
    <property type="molecule type" value="Genomic_DNA"/>
</dbReference>
<feature type="transmembrane region" description="Helical" evidence="10">
    <location>
        <begin position="679"/>
        <end position="697"/>
    </location>
</feature>
<dbReference type="PANTHER" id="PTHR43373">
    <property type="entry name" value="NA(+)/H(+) ANTIPORTER SUBUNIT"/>
    <property type="match status" value="1"/>
</dbReference>
<evidence type="ECO:0000256" key="9">
    <source>
        <dbReference type="SAM" id="MobiDB-lite"/>
    </source>
</evidence>
<keyword evidence="7" id="KW-0406">Ion transport</keyword>
<dbReference type="InterPro" id="IPR046806">
    <property type="entry name" value="MrpA_C/MbhE"/>
</dbReference>
<dbReference type="GO" id="GO:0005886">
    <property type="term" value="C:plasma membrane"/>
    <property type="evidence" value="ECO:0007669"/>
    <property type="project" value="UniProtKB-SubCell"/>
</dbReference>
<feature type="domain" description="NADH-Ubiquinone oxidoreductase (complex I) chain 5 N-terminal" evidence="12">
    <location>
        <begin position="63"/>
        <end position="110"/>
    </location>
</feature>
<dbReference type="AlphaFoldDB" id="A0A554NE34"/>
<keyword evidence="5 10" id="KW-0812">Transmembrane</keyword>
<feature type="transmembrane region" description="Helical" evidence="10">
    <location>
        <begin position="164"/>
        <end position="184"/>
    </location>
</feature>
<accession>A0A554NE34</accession>
<feature type="domain" description="MrpA C-terminal/MbhE" evidence="14">
    <location>
        <begin position="712"/>
        <end position="802"/>
    </location>
</feature>
<feature type="transmembrane region" description="Helical" evidence="10">
    <location>
        <begin position="431"/>
        <end position="453"/>
    </location>
</feature>
<evidence type="ECO:0000256" key="1">
    <source>
        <dbReference type="ARBA" id="ARBA00004651"/>
    </source>
</evidence>
<organism evidence="15 16">
    <name type="scientific">Haloglomus irregulare</name>
    <dbReference type="NCBI Taxonomy" id="2234134"/>
    <lineage>
        <taxon>Archaea</taxon>
        <taxon>Methanobacteriati</taxon>
        <taxon>Methanobacteriota</taxon>
        <taxon>Stenosarchaea group</taxon>
        <taxon>Halobacteria</taxon>
        <taxon>Halobacteriales</taxon>
        <taxon>Natronomonadaceae</taxon>
        <taxon>Haloglomus</taxon>
    </lineage>
</organism>
<dbReference type="InterPro" id="IPR001750">
    <property type="entry name" value="ND/Mrp_TM"/>
</dbReference>
<evidence type="ECO:0000256" key="10">
    <source>
        <dbReference type="SAM" id="Phobius"/>
    </source>
</evidence>
<keyword evidence="16" id="KW-1185">Reference proteome</keyword>
<feature type="compositionally biased region" description="Low complexity" evidence="9">
    <location>
        <begin position="839"/>
        <end position="849"/>
    </location>
</feature>
<feature type="domain" description="MrpA C-terminal/MbhD" evidence="13">
    <location>
        <begin position="638"/>
        <end position="701"/>
    </location>
</feature>
<keyword evidence="4" id="KW-1003">Cell membrane</keyword>
<gene>
    <name evidence="15" type="ORF">DP107_00170</name>
</gene>
<evidence type="ECO:0000256" key="2">
    <source>
        <dbReference type="ARBA" id="ARBA00022448"/>
    </source>
</evidence>
<evidence type="ECO:0000259" key="13">
    <source>
        <dbReference type="Pfam" id="PF13244"/>
    </source>
</evidence>
<feature type="transmembrane region" description="Helical" evidence="10">
    <location>
        <begin position="626"/>
        <end position="646"/>
    </location>
</feature>